<reference evidence="1" key="1">
    <citation type="submission" date="2018-07" db="EMBL/GenBank/DDBJ databases">
        <authorList>
            <consortium name="Genoscope - CEA"/>
            <person name="William W."/>
        </authorList>
    </citation>
    <scope>NUCLEOTIDE SEQUENCE</scope>
    <source>
        <strain evidence="1">IK1</strain>
    </source>
</reference>
<accession>A0A653A661</accession>
<protein>
    <submittedName>
        <fullName evidence="1">Uncharacterized protein</fullName>
    </submittedName>
</protein>
<dbReference type="AlphaFoldDB" id="A0A653A661"/>
<gene>
    <name evidence="1" type="ORF">TRIP_D170018</name>
</gene>
<name>A0A653A661_9BACT</name>
<dbReference type="EMBL" id="UPXZ01000009">
    <property type="protein sequence ID" value="VBB43503.1"/>
    <property type="molecule type" value="Genomic_DNA"/>
</dbReference>
<sequence length="109" mass="12904">MNKEVKISKILHEATNSAKGFKYPFSRILFIEEDGTLVLRKEHIENKFPCCICVAYANMPKINDFRNDVKESEFVPTLEWYNDCSKGYPNGQFPFELEFTEEFVQKYFK</sequence>
<organism evidence="1">
    <name type="scientific">uncultured Paludibacter sp</name>
    <dbReference type="NCBI Taxonomy" id="497635"/>
    <lineage>
        <taxon>Bacteria</taxon>
        <taxon>Pseudomonadati</taxon>
        <taxon>Bacteroidota</taxon>
        <taxon>Bacteroidia</taxon>
        <taxon>Bacteroidales</taxon>
        <taxon>Paludibacteraceae</taxon>
        <taxon>Paludibacter</taxon>
        <taxon>environmental samples</taxon>
    </lineage>
</organism>
<evidence type="ECO:0000313" key="1">
    <source>
        <dbReference type="EMBL" id="VBB43503.1"/>
    </source>
</evidence>
<proteinExistence type="predicted"/>